<accession>A0A5D0H420</accession>
<protein>
    <submittedName>
        <fullName evidence="2">Uncharacterized protein</fullName>
    </submittedName>
</protein>
<evidence type="ECO:0000313" key="3">
    <source>
        <dbReference type="Proteomes" id="UP000323930"/>
    </source>
</evidence>
<reference evidence="2 3" key="1">
    <citation type="submission" date="2019-08" db="EMBL/GenBank/DDBJ databases">
        <title>Seonamhaeicola sediminis sp. nov., isolated from marine sediment.</title>
        <authorList>
            <person name="Cao W.R."/>
        </authorList>
    </citation>
    <scope>NUCLEOTIDE SEQUENCE [LARGE SCALE GENOMIC DNA]</scope>
    <source>
        <strain evidence="2 3">B011</strain>
    </source>
</reference>
<proteinExistence type="predicted"/>
<sequence>MNKKNFKIFRLYLIGLLCIVIFTILESSSIIPELVEKSNNDRYNGFLTFILTGFFKYGILIIGISIVTILSFFLIKNKFAKGS</sequence>
<keyword evidence="1" id="KW-0472">Membrane</keyword>
<gene>
    <name evidence="2" type="ORF">FUA24_24275</name>
</gene>
<dbReference type="EMBL" id="VSDQ01000852">
    <property type="protein sequence ID" value="TYA66026.1"/>
    <property type="molecule type" value="Genomic_DNA"/>
</dbReference>
<evidence type="ECO:0000256" key="1">
    <source>
        <dbReference type="SAM" id="Phobius"/>
    </source>
</evidence>
<keyword evidence="1" id="KW-1133">Transmembrane helix</keyword>
<organism evidence="2 3">
    <name type="scientific">Seonamhaeicola marinus</name>
    <dbReference type="NCBI Taxonomy" id="1912246"/>
    <lineage>
        <taxon>Bacteria</taxon>
        <taxon>Pseudomonadati</taxon>
        <taxon>Bacteroidota</taxon>
        <taxon>Flavobacteriia</taxon>
        <taxon>Flavobacteriales</taxon>
        <taxon>Flavobacteriaceae</taxon>
    </lineage>
</organism>
<name>A0A5D0H420_9FLAO</name>
<feature type="transmembrane region" description="Helical" evidence="1">
    <location>
        <begin position="54"/>
        <end position="75"/>
    </location>
</feature>
<keyword evidence="1" id="KW-0812">Transmembrane</keyword>
<feature type="transmembrane region" description="Helical" evidence="1">
    <location>
        <begin position="12"/>
        <end position="34"/>
    </location>
</feature>
<dbReference type="AlphaFoldDB" id="A0A5D0H420"/>
<dbReference type="OrthoDB" id="1454542at2"/>
<comment type="caution">
    <text evidence="2">The sequence shown here is derived from an EMBL/GenBank/DDBJ whole genome shotgun (WGS) entry which is preliminary data.</text>
</comment>
<keyword evidence="3" id="KW-1185">Reference proteome</keyword>
<dbReference type="Proteomes" id="UP000323930">
    <property type="component" value="Unassembled WGS sequence"/>
</dbReference>
<evidence type="ECO:0000313" key="2">
    <source>
        <dbReference type="EMBL" id="TYA66026.1"/>
    </source>
</evidence>